<evidence type="ECO:0000256" key="6">
    <source>
        <dbReference type="SAM" id="MobiDB-lite"/>
    </source>
</evidence>
<dbReference type="Proteomes" id="UP000253495">
    <property type="component" value="Unassembled WGS sequence"/>
</dbReference>
<feature type="transmembrane region" description="Helical" evidence="7">
    <location>
        <begin position="331"/>
        <end position="352"/>
    </location>
</feature>
<feature type="compositionally biased region" description="Polar residues" evidence="6">
    <location>
        <begin position="659"/>
        <end position="668"/>
    </location>
</feature>
<feature type="compositionally biased region" description="Pro residues" evidence="6">
    <location>
        <begin position="801"/>
        <end position="815"/>
    </location>
</feature>
<dbReference type="Pfam" id="PF02518">
    <property type="entry name" value="HATPase_c"/>
    <property type="match status" value="1"/>
</dbReference>
<evidence type="ECO:0000259" key="8">
    <source>
        <dbReference type="SMART" id="SM00387"/>
    </source>
</evidence>
<name>A0A368VY01_9ACTN</name>
<feature type="compositionally biased region" description="Low complexity" evidence="6">
    <location>
        <begin position="965"/>
        <end position="976"/>
    </location>
</feature>
<dbReference type="InterPro" id="IPR036890">
    <property type="entry name" value="HATPase_C_sf"/>
</dbReference>
<dbReference type="PANTHER" id="PTHR45436">
    <property type="entry name" value="SENSOR HISTIDINE KINASE YKOH"/>
    <property type="match status" value="1"/>
</dbReference>
<keyword evidence="4" id="KW-0808">Transferase</keyword>
<comment type="catalytic activity">
    <reaction evidence="1">
        <text>ATP + protein L-histidine = ADP + protein N-phospho-L-histidine.</text>
        <dbReference type="EC" id="2.7.13.3"/>
    </reaction>
</comment>
<keyword evidence="3" id="KW-0597">Phosphoprotein</keyword>
<evidence type="ECO:0000313" key="9">
    <source>
        <dbReference type="EMBL" id="RCW46815.1"/>
    </source>
</evidence>
<dbReference type="Gene3D" id="6.10.340.10">
    <property type="match status" value="1"/>
</dbReference>
<sequence>MTPRERATASGTGQRTSRRGVITQWRNWRLPVKLAAVVLVPVVFAITLGVIRIHDQVESADRYEHLGNMVEARDRIQPLLTGLQKERTLAAAFLSGAGDPKALRATADAVTKAASQAPEVLDSVGGFSPTAAAQFGRLQKQLAGLAKLRKQVLTHSIDPVTAVQTYSGMVSALLGLERAVISDLGDPQIYGPVSALHQLSVAEDEARIQRALIGSALARGNFGDALLDAVNDSRARMDARIDEFLVAASPEQQRAYQQTVAVEETAARERSLNRIVELASSGDAEDITLTVREWNAQSEAFISRTTEVRTQLSQHVSSIASSLYEDSSNRAGAITVILSAALMLAAAVIYVISRNLLGSLAVLRRSALNAAEHQLPEAVSRVRRGEESENSVAEVPVSTTEEVGQVARAFDEVNRQALYLAAEQASLRRAYSDSFINVSRRSQSLLERQLRLFEQLEQDEDDPDQLATLFRLDHLATRMRRNNENLMVLSGNDLARRFNQPVPVADVLRAAVSEIEHYPRVIVQSPPQARLVGYAGSDLVRLIAELLDNAANFSAPNTSVTVSSYQADDGSIGIDVLDRGIGMDNSELAEANERLASSEEPDMSTSRRLGMLVISKLASRHGIAVRLYGGEEFEGVRAAVLIPAELVLSAPSRGKSPSYDPSPSQSGLQPTGTQPPSPPEPPVPQISGLAPSGPAGSDTPRSVPEQSPPQQSSPGRSLPARSSQEQHHNGTVQQQGTASHNNGAVRRQVLEGGLPQRTPRGEFPDGHFAPFGSGTASAPAREPEPADAEPVTEERVRGLFEPPPKQGEPEAPPARPGRSGPDGASQQRYSPGQVSGDGPSHVGGAGDQRGPELPGAPQAFTEMATQWFQPSREDAHYQETQRQPSESPHWPGEDSPQPGAGRRDTRQRQQTGSGSGTAAWNFETDQAQHQADAIAQPEAASYTSSGLPRRSPRKHLAPGVMASKPATGAGPASTAGVNGAAGEQSGSGQDADDLRGRLSSFQRGARRGEPEKPSSAEANDSGQRAAARQRSETPAGGDSGREAPGGTGAAGREEAAWNFVTDSAQYEADAAASHEPTDFTAAGLPRRTPRAQLAPGSAPLMGSAGGDSDTRVSSTPNDLRGRLSSFQQGVRRGRHSSDE</sequence>
<protein>
    <recommendedName>
        <fullName evidence="2">histidine kinase</fullName>
        <ecNumber evidence="2">2.7.13.3</ecNumber>
    </recommendedName>
</protein>
<feature type="region of interest" description="Disordered" evidence="6">
    <location>
        <begin position="651"/>
        <end position="1139"/>
    </location>
</feature>
<feature type="compositionally biased region" description="Low complexity" evidence="6">
    <location>
        <begin position="925"/>
        <end position="936"/>
    </location>
</feature>
<feature type="compositionally biased region" description="Pro residues" evidence="6">
    <location>
        <begin position="673"/>
        <end position="684"/>
    </location>
</feature>
<feature type="compositionally biased region" description="Polar residues" evidence="6">
    <location>
        <begin position="729"/>
        <end position="742"/>
    </location>
</feature>
<dbReference type="GO" id="GO:0004673">
    <property type="term" value="F:protein histidine kinase activity"/>
    <property type="evidence" value="ECO:0007669"/>
    <property type="project" value="UniProtKB-EC"/>
</dbReference>
<dbReference type="EC" id="2.7.13.3" evidence="2"/>
<evidence type="ECO:0000256" key="2">
    <source>
        <dbReference type="ARBA" id="ARBA00012438"/>
    </source>
</evidence>
<keyword evidence="7" id="KW-1133">Transmembrane helix</keyword>
<keyword evidence="10" id="KW-1185">Reference proteome</keyword>
<comment type="caution">
    <text evidence="9">The sequence shown here is derived from an EMBL/GenBank/DDBJ whole genome shotgun (WGS) entry which is preliminary data.</text>
</comment>
<feature type="transmembrane region" description="Helical" evidence="7">
    <location>
        <begin position="34"/>
        <end position="53"/>
    </location>
</feature>
<dbReference type="PANTHER" id="PTHR45436:SF5">
    <property type="entry name" value="SENSOR HISTIDINE KINASE TRCS"/>
    <property type="match status" value="1"/>
</dbReference>
<evidence type="ECO:0000256" key="3">
    <source>
        <dbReference type="ARBA" id="ARBA00022553"/>
    </source>
</evidence>
<accession>A0A368VY01</accession>
<evidence type="ECO:0000313" key="10">
    <source>
        <dbReference type="Proteomes" id="UP000253495"/>
    </source>
</evidence>
<dbReference type="GO" id="GO:0000160">
    <property type="term" value="P:phosphorelay signal transduction system"/>
    <property type="evidence" value="ECO:0007669"/>
    <property type="project" value="TreeGrafter"/>
</dbReference>
<organism evidence="9 10">
    <name type="scientific">Halopolyspora algeriensis</name>
    <dbReference type="NCBI Taxonomy" id="1500506"/>
    <lineage>
        <taxon>Bacteria</taxon>
        <taxon>Bacillati</taxon>
        <taxon>Actinomycetota</taxon>
        <taxon>Actinomycetes</taxon>
        <taxon>Actinomycetes incertae sedis</taxon>
        <taxon>Halopolyspora</taxon>
    </lineage>
</organism>
<dbReference type="Pfam" id="PF08376">
    <property type="entry name" value="NIT"/>
    <property type="match status" value="1"/>
</dbReference>
<feature type="compositionally biased region" description="Polar residues" evidence="6">
    <location>
        <begin position="824"/>
        <end position="833"/>
    </location>
</feature>
<dbReference type="SUPFAM" id="SSF55874">
    <property type="entry name" value="ATPase domain of HSP90 chaperone/DNA topoisomerase II/histidine kinase"/>
    <property type="match status" value="1"/>
</dbReference>
<dbReference type="InterPro" id="IPR013587">
    <property type="entry name" value="Nitrate/nitrite_sensing"/>
</dbReference>
<keyword evidence="5 9" id="KW-0418">Kinase</keyword>
<dbReference type="GO" id="GO:0005886">
    <property type="term" value="C:plasma membrane"/>
    <property type="evidence" value="ECO:0007669"/>
    <property type="project" value="TreeGrafter"/>
</dbReference>
<dbReference type="AlphaFoldDB" id="A0A368VY01"/>
<dbReference type="RefSeq" id="WP_257233526.1">
    <property type="nucleotide sequence ID" value="NZ_QPJC01000001.1"/>
</dbReference>
<evidence type="ECO:0000256" key="4">
    <source>
        <dbReference type="ARBA" id="ARBA00022679"/>
    </source>
</evidence>
<dbReference type="InterPro" id="IPR050428">
    <property type="entry name" value="TCS_sensor_his_kinase"/>
</dbReference>
<gene>
    <name evidence="9" type="ORF">DFQ14_101154</name>
</gene>
<dbReference type="EMBL" id="QPJC01000001">
    <property type="protein sequence ID" value="RCW46815.1"/>
    <property type="molecule type" value="Genomic_DNA"/>
</dbReference>
<dbReference type="SMART" id="SM00387">
    <property type="entry name" value="HATPase_c"/>
    <property type="match status" value="1"/>
</dbReference>
<keyword evidence="7" id="KW-0812">Transmembrane</keyword>
<proteinExistence type="predicted"/>
<dbReference type="Gene3D" id="3.30.565.10">
    <property type="entry name" value="Histidine kinase-like ATPase, C-terminal domain"/>
    <property type="match status" value="1"/>
</dbReference>
<dbReference type="InterPro" id="IPR003594">
    <property type="entry name" value="HATPase_dom"/>
</dbReference>
<reference evidence="9 10" key="1">
    <citation type="submission" date="2018-07" db="EMBL/GenBank/DDBJ databases">
        <title>Genomic Encyclopedia of Type Strains, Phase III (KMG-III): the genomes of soil and plant-associated and newly described type strains.</title>
        <authorList>
            <person name="Whitman W."/>
        </authorList>
    </citation>
    <scope>NUCLEOTIDE SEQUENCE [LARGE SCALE GENOMIC DNA]</scope>
    <source>
        <strain evidence="9 10">CECT 8575</strain>
    </source>
</reference>
<evidence type="ECO:0000256" key="1">
    <source>
        <dbReference type="ARBA" id="ARBA00000085"/>
    </source>
</evidence>
<keyword evidence="7" id="KW-0472">Membrane</keyword>
<feature type="domain" description="Histidine kinase/HSP90-like ATPase" evidence="8">
    <location>
        <begin position="534"/>
        <end position="646"/>
    </location>
</feature>
<evidence type="ECO:0000256" key="5">
    <source>
        <dbReference type="ARBA" id="ARBA00022777"/>
    </source>
</evidence>
<evidence type="ECO:0000256" key="7">
    <source>
        <dbReference type="SAM" id="Phobius"/>
    </source>
</evidence>